<name>A0A6M4GWY2_9PROT</name>
<proteinExistence type="inferred from homology"/>
<accession>A0A6M4GWY2</accession>
<dbReference type="InterPro" id="IPR023346">
    <property type="entry name" value="Lysozyme-like_dom_sf"/>
</dbReference>
<feature type="region of interest" description="Disordered" evidence="5">
    <location>
        <begin position="450"/>
        <end position="469"/>
    </location>
</feature>
<dbReference type="InterPro" id="IPR008258">
    <property type="entry name" value="Transglycosylase_SLT_dom_1"/>
</dbReference>
<dbReference type="GO" id="GO:0009253">
    <property type="term" value="P:peptidoglycan catabolic process"/>
    <property type="evidence" value="ECO:0007669"/>
    <property type="project" value="TreeGrafter"/>
</dbReference>
<dbReference type="RefSeq" id="WP_171092926.1">
    <property type="nucleotide sequence ID" value="NZ_CP053069.1"/>
</dbReference>
<comment type="similarity">
    <text evidence="2">Belongs to the transglycosylase Slt family.</text>
</comment>
<keyword evidence="4" id="KW-0998">Cell outer membrane</keyword>
<keyword evidence="3" id="KW-0732">Signal</keyword>
<feature type="domain" description="Solute-binding protein family 3/N-terminal" evidence="6">
    <location>
        <begin position="32"/>
        <end position="256"/>
    </location>
</feature>
<dbReference type="PROSITE" id="PS51257">
    <property type="entry name" value="PROKAR_LIPOPROTEIN"/>
    <property type="match status" value="1"/>
</dbReference>
<sequence length="469" mass="51635">MLARRLLTILACLAAGCDTPPKPIGTVEQAGELVVLTVNGPSTYSEDAEGHPSGFEHDLALLFAKELGVKARFVLADDASRIEPAIRKDRAHLAAAGLVKQLDLPGGIAWGPSYFTAQHQIIYRSSEPKPKALEDIAGKRVGVVEESYADSLLTEPPKLSAPIEHLPPGTPMVDLLQKVADGKLDYALVESTRFTLLRKHFPQLEAAFNVGKPVDHAWMIAAVDKARLMAAAKPFFERISKDGTLKRLIDRHYGHATRITTIDSSTLLERIGTMLPALRSQFIEAEQLSGVDWRLLAAIGYQESHWDPKATSPTGVRGLMMLTEDTAQRLQVKDRLDARESILGGARYLVLMRDALPARITEPDRTYLALAAYNVGIGHLEDARILAQRSGLDPDQWQNVRLQLTKLADPAVFPTLKHGYARGYETREFVDNIRNYMDILDRLAPRDSPLVPRMPDVAQASSRSAPAAK</sequence>
<organism evidence="7 8">
    <name type="scientific">Usitatibacter rugosus</name>
    <dbReference type="NCBI Taxonomy" id="2732067"/>
    <lineage>
        <taxon>Bacteria</taxon>
        <taxon>Pseudomonadati</taxon>
        <taxon>Pseudomonadota</taxon>
        <taxon>Betaproteobacteria</taxon>
        <taxon>Nitrosomonadales</taxon>
        <taxon>Usitatibacteraceae</taxon>
        <taxon>Usitatibacter</taxon>
    </lineage>
</organism>
<evidence type="ECO:0000256" key="5">
    <source>
        <dbReference type="SAM" id="MobiDB-lite"/>
    </source>
</evidence>
<keyword evidence="7" id="KW-0456">Lyase</keyword>
<dbReference type="Pfam" id="PF00497">
    <property type="entry name" value="SBP_bac_3"/>
    <property type="match status" value="1"/>
</dbReference>
<feature type="compositionally biased region" description="Polar residues" evidence="5">
    <location>
        <begin position="459"/>
        <end position="469"/>
    </location>
</feature>
<dbReference type="Gene3D" id="1.10.530.10">
    <property type="match status" value="1"/>
</dbReference>
<dbReference type="SUPFAM" id="SSF53955">
    <property type="entry name" value="Lysozyme-like"/>
    <property type="match status" value="1"/>
</dbReference>
<dbReference type="GO" id="GO:0009279">
    <property type="term" value="C:cell outer membrane"/>
    <property type="evidence" value="ECO:0007669"/>
    <property type="project" value="UniProtKB-SubCell"/>
</dbReference>
<evidence type="ECO:0000313" key="7">
    <source>
        <dbReference type="EMBL" id="QJR11515.1"/>
    </source>
</evidence>
<dbReference type="Gene3D" id="3.40.190.10">
    <property type="entry name" value="Periplasmic binding protein-like II"/>
    <property type="match status" value="2"/>
</dbReference>
<reference evidence="7 8" key="1">
    <citation type="submission" date="2020-04" db="EMBL/GenBank/DDBJ databases">
        <title>Usitatibacter rugosus gen. nov., sp. nov. and Usitatibacter palustris sp. nov., novel members of Usitatibacteraceae fam. nov. within the order Nitrosomonadales isolated from soil.</title>
        <authorList>
            <person name="Huber K.J."/>
            <person name="Neumann-Schaal M."/>
            <person name="Geppert A."/>
            <person name="Luckner M."/>
            <person name="Wanner G."/>
            <person name="Overmann J."/>
        </authorList>
    </citation>
    <scope>NUCLEOTIDE SEQUENCE [LARGE SCALE GENOMIC DNA]</scope>
    <source>
        <strain evidence="7 8">0125_3</strain>
    </source>
</reference>
<dbReference type="PANTHER" id="PTHR35936">
    <property type="entry name" value="MEMBRANE-BOUND LYTIC MUREIN TRANSGLYCOSYLASE F"/>
    <property type="match status" value="1"/>
</dbReference>
<dbReference type="PANTHER" id="PTHR35936:SF32">
    <property type="entry name" value="MEMBRANE-BOUND LYTIC MUREIN TRANSGLYCOSYLASE F"/>
    <property type="match status" value="1"/>
</dbReference>
<evidence type="ECO:0000256" key="4">
    <source>
        <dbReference type="ARBA" id="ARBA00023237"/>
    </source>
</evidence>
<dbReference type="Proteomes" id="UP000501534">
    <property type="component" value="Chromosome"/>
</dbReference>
<keyword evidence="4" id="KW-0472">Membrane</keyword>
<evidence type="ECO:0000256" key="2">
    <source>
        <dbReference type="ARBA" id="ARBA00007734"/>
    </source>
</evidence>
<dbReference type="InterPro" id="IPR000189">
    <property type="entry name" value="Transglyc_AS"/>
</dbReference>
<keyword evidence="8" id="KW-1185">Reference proteome</keyword>
<evidence type="ECO:0000313" key="8">
    <source>
        <dbReference type="Proteomes" id="UP000501534"/>
    </source>
</evidence>
<evidence type="ECO:0000256" key="1">
    <source>
        <dbReference type="ARBA" id="ARBA00004339"/>
    </source>
</evidence>
<comment type="subcellular location">
    <subcellularLocation>
        <location evidence="1">Cell outer membrane</location>
        <topology evidence="1">Peripheral membrane protein</topology>
    </subcellularLocation>
</comment>
<evidence type="ECO:0000256" key="3">
    <source>
        <dbReference type="ARBA" id="ARBA00022729"/>
    </source>
</evidence>
<gene>
    <name evidence="7" type="primary">mltF_3</name>
    <name evidence="7" type="ORF">DSM104443_02593</name>
</gene>
<evidence type="ECO:0000259" key="6">
    <source>
        <dbReference type="SMART" id="SM00062"/>
    </source>
</evidence>
<dbReference type="KEGG" id="uru:DSM104443_02593"/>
<dbReference type="InterPro" id="IPR001638">
    <property type="entry name" value="Solute-binding_3/MltF_N"/>
</dbReference>
<dbReference type="NCBIfam" id="NF008112">
    <property type="entry name" value="PRK10859.1"/>
    <property type="match status" value="1"/>
</dbReference>
<dbReference type="EMBL" id="CP053069">
    <property type="protein sequence ID" value="QJR11515.1"/>
    <property type="molecule type" value="Genomic_DNA"/>
</dbReference>
<protein>
    <submittedName>
        <fullName evidence="7">Membrane-bound lytic murein transglycosylase F</fullName>
        <ecNumber evidence="7">4.2.2.-</ecNumber>
    </submittedName>
</protein>
<dbReference type="Pfam" id="PF01464">
    <property type="entry name" value="SLT"/>
    <property type="match status" value="1"/>
</dbReference>
<dbReference type="AlphaFoldDB" id="A0A6M4GWY2"/>
<dbReference type="GO" id="GO:0008933">
    <property type="term" value="F:peptidoglycan lytic transglycosylase activity"/>
    <property type="evidence" value="ECO:0007669"/>
    <property type="project" value="InterPro"/>
</dbReference>
<dbReference type="PROSITE" id="PS00922">
    <property type="entry name" value="TRANSGLYCOSYLASE"/>
    <property type="match status" value="1"/>
</dbReference>
<dbReference type="SMART" id="SM00062">
    <property type="entry name" value="PBPb"/>
    <property type="match status" value="1"/>
</dbReference>
<dbReference type="CDD" id="cd13403">
    <property type="entry name" value="MLTF-like"/>
    <property type="match status" value="1"/>
</dbReference>
<dbReference type="SUPFAM" id="SSF53850">
    <property type="entry name" value="Periplasmic binding protein-like II"/>
    <property type="match status" value="1"/>
</dbReference>
<dbReference type="EC" id="4.2.2.-" evidence="7"/>
<dbReference type="CDD" id="cd01009">
    <property type="entry name" value="PBP2_YfhD_N"/>
    <property type="match status" value="1"/>
</dbReference>